<name>A0ACB8FWH4_9SAUR</name>
<sequence length="128" mass="14496">MSLIWKRLSEGEAGKQEPWDPQAKEEKQMGLRQMSTSPSADFCKGGEKQRIAIARAILKNPPIILYDEATSSLDSITEEHILSAMRDVVRHRTSVFIAHRLSTVVDADEIIVLDQLHIESIQMQQNLK</sequence>
<evidence type="ECO:0000313" key="1">
    <source>
        <dbReference type="EMBL" id="KAH8011546.1"/>
    </source>
</evidence>
<evidence type="ECO:0000313" key="2">
    <source>
        <dbReference type="Proteomes" id="UP000827872"/>
    </source>
</evidence>
<organism evidence="1 2">
    <name type="scientific">Sphaerodactylus townsendi</name>
    <dbReference type="NCBI Taxonomy" id="933632"/>
    <lineage>
        <taxon>Eukaryota</taxon>
        <taxon>Metazoa</taxon>
        <taxon>Chordata</taxon>
        <taxon>Craniata</taxon>
        <taxon>Vertebrata</taxon>
        <taxon>Euteleostomi</taxon>
        <taxon>Lepidosauria</taxon>
        <taxon>Squamata</taxon>
        <taxon>Bifurcata</taxon>
        <taxon>Gekkota</taxon>
        <taxon>Sphaerodactylidae</taxon>
        <taxon>Sphaerodactylus</taxon>
    </lineage>
</organism>
<keyword evidence="2" id="KW-1185">Reference proteome</keyword>
<dbReference type="EMBL" id="CM037626">
    <property type="protein sequence ID" value="KAH8011546.1"/>
    <property type="molecule type" value="Genomic_DNA"/>
</dbReference>
<dbReference type="Proteomes" id="UP000827872">
    <property type="component" value="Linkage Group LG13"/>
</dbReference>
<reference evidence="1" key="1">
    <citation type="submission" date="2021-08" db="EMBL/GenBank/DDBJ databases">
        <title>The first chromosome-level gecko genome reveals the dynamic sex chromosomes of Neotropical dwarf geckos (Sphaerodactylidae: Sphaerodactylus).</title>
        <authorList>
            <person name="Pinto B.J."/>
            <person name="Keating S.E."/>
            <person name="Gamble T."/>
        </authorList>
    </citation>
    <scope>NUCLEOTIDE SEQUENCE</scope>
    <source>
        <strain evidence="1">TG3544</strain>
    </source>
</reference>
<comment type="caution">
    <text evidence="1">The sequence shown here is derived from an EMBL/GenBank/DDBJ whole genome shotgun (WGS) entry which is preliminary data.</text>
</comment>
<accession>A0ACB8FWH4</accession>
<proteinExistence type="predicted"/>
<protein>
    <submittedName>
        <fullName evidence="1">Uncharacterized protein</fullName>
    </submittedName>
</protein>
<gene>
    <name evidence="1" type="ORF">K3G42_001763</name>
</gene>